<dbReference type="InterPro" id="IPR010982">
    <property type="entry name" value="Lambda_DNA-bd_dom_sf"/>
</dbReference>
<evidence type="ECO:0000259" key="2">
    <source>
        <dbReference type="PROSITE" id="PS50943"/>
    </source>
</evidence>
<dbReference type="InterPro" id="IPR001387">
    <property type="entry name" value="Cro/C1-type_HTH"/>
</dbReference>
<evidence type="ECO:0000313" key="3">
    <source>
        <dbReference type="EMBL" id="OXB01879.1"/>
    </source>
</evidence>
<dbReference type="PROSITE" id="PS50943">
    <property type="entry name" value="HTH_CROC1"/>
    <property type="match status" value="1"/>
</dbReference>
<evidence type="ECO:0000256" key="1">
    <source>
        <dbReference type="ARBA" id="ARBA00023125"/>
    </source>
</evidence>
<sequence length="70" mass="8026">MESEKIFIQSVGEKLREIRLSKNLSQENLSLESDVPRNVIGRIERGEVKASIGTLFRICHALKIDIKELF</sequence>
<evidence type="ECO:0000313" key="4">
    <source>
        <dbReference type="Proteomes" id="UP000198336"/>
    </source>
</evidence>
<dbReference type="PANTHER" id="PTHR46797:SF1">
    <property type="entry name" value="METHYLPHOSPHONATE SYNTHASE"/>
    <property type="match status" value="1"/>
</dbReference>
<dbReference type="GO" id="GO:0003700">
    <property type="term" value="F:DNA-binding transcription factor activity"/>
    <property type="evidence" value="ECO:0007669"/>
    <property type="project" value="TreeGrafter"/>
</dbReference>
<reference evidence="3 4" key="1">
    <citation type="submission" date="2016-11" db="EMBL/GenBank/DDBJ databases">
        <title>Whole genomes of Flavobacteriaceae.</title>
        <authorList>
            <person name="Stine C."/>
            <person name="Li C."/>
            <person name="Tadesse D."/>
        </authorList>
    </citation>
    <scope>NUCLEOTIDE SEQUENCE [LARGE SCALE GENOMIC DNA]</scope>
    <source>
        <strain evidence="3 4">CCUG 59446</strain>
    </source>
</reference>
<dbReference type="Gene3D" id="1.10.260.40">
    <property type="entry name" value="lambda repressor-like DNA-binding domains"/>
    <property type="match status" value="1"/>
</dbReference>
<dbReference type="PANTHER" id="PTHR46797">
    <property type="entry name" value="HTH-TYPE TRANSCRIPTIONAL REGULATOR"/>
    <property type="match status" value="1"/>
</dbReference>
<protein>
    <recommendedName>
        <fullName evidence="2">HTH cro/C1-type domain-containing protein</fullName>
    </recommendedName>
</protein>
<organism evidence="3 4">
    <name type="scientific">Flavobacterium oncorhynchi</name>
    <dbReference type="NCBI Taxonomy" id="728056"/>
    <lineage>
        <taxon>Bacteria</taxon>
        <taxon>Pseudomonadati</taxon>
        <taxon>Bacteroidota</taxon>
        <taxon>Flavobacteriia</taxon>
        <taxon>Flavobacteriales</taxon>
        <taxon>Flavobacteriaceae</taxon>
        <taxon>Flavobacterium</taxon>
    </lineage>
</organism>
<dbReference type="SUPFAM" id="SSF47413">
    <property type="entry name" value="lambda repressor-like DNA-binding domains"/>
    <property type="match status" value="1"/>
</dbReference>
<dbReference type="AlphaFoldDB" id="A0A226I759"/>
<accession>A0A226I759</accession>
<feature type="domain" description="HTH cro/C1-type" evidence="2">
    <location>
        <begin position="15"/>
        <end position="69"/>
    </location>
</feature>
<dbReference type="GO" id="GO:0005829">
    <property type="term" value="C:cytosol"/>
    <property type="evidence" value="ECO:0007669"/>
    <property type="project" value="TreeGrafter"/>
</dbReference>
<dbReference type="CDD" id="cd00093">
    <property type="entry name" value="HTH_XRE"/>
    <property type="match status" value="1"/>
</dbReference>
<dbReference type="Pfam" id="PF01381">
    <property type="entry name" value="HTH_3"/>
    <property type="match status" value="1"/>
</dbReference>
<keyword evidence="1" id="KW-0238">DNA-binding</keyword>
<dbReference type="SMART" id="SM00530">
    <property type="entry name" value="HTH_XRE"/>
    <property type="match status" value="1"/>
</dbReference>
<dbReference type="GO" id="GO:0003677">
    <property type="term" value="F:DNA binding"/>
    <property type="evidence" value="ECO:0007669"/>
    <property type="project" value="UniProtKB-KW"/>
</dbReference>
<keyword evidence="4" id="KW-1185">Reference proteome</keyword>
<dbReference type="InterPro" id="IPR050807">
    <property type="entry name" value="TransReg_Diox_bact_type"/>
</dbReference>
<dbReference type="EMBL" id="MUHA01000006">
    <property type="protein sequence ID" value="OXB01879.1"/>
    <property type="molecule type" value="Genomic_DNA"/>
</dbReference>
<name>A0A226I759_9FLAO</name>
<comment type="caution">
    <text evidence="3">The sequence shown here is derived from an EMBL/GenBank/DDBJ whole genome shotgun (WGS) entry which is preliminary data.</text>
</comment>
<gene>
    <name evidence="3" type="ORF">B0A75_04655</name>
</gene>
<dbReference type="Proteomes" id="UP000198336">
    <property type="component" value="Unassembled WGS sequence"/>
</dbReference>
<proteinExistence type="predicted"/>